<evidence type="ECO:0000259" key="2">
    <source>
        <dbReference type="SMART" id="SM00839"/>
    </source>
</evidence>
<feature type="domain" description="Glutamate/phenylalanine/leucine/valine/L-tryptophan dehydrogenase C-terminal" evidence="2">
    <location>
        <begin position="612"/>
        <end position="886"/>
    </location>
</feature>
<evidence type="ECO:0000313" key="3">
    <source>
        <dbReference type="EMBL" id="MBT0652329.1"/>
    </source>
</evidence>
<name>A0ABS5SAC4_9BACT</name>
<comment type="caution">
    <text evidence="3">The sequence shown here is derived from an EMBL/GenBank/DDBJ whole genome shotgun (WGS) entry which is preliminary data.</text>
</comment>
<dbReference type="InterPro" id="IPR036291">
    <property type="entry name" value="NAD(P)-bd_dom_sf"/>
</dbReference>
<evidence type="ECO:0000256" key="1">
    <source>
        <dbReference type="ARBA" id="ARBA00023002"/>
    </source>
</evidence>
<reference evidence="3 4" key="1">
    <citation type="submission" date="2021-05" db="EMBL/GenBank/DDBJ databases">
        <title>The draft genome of Geobacter luticola JCM 17780.</title>
        <authorList>
            <person name="Xu Z."/>
            <person name="Masuda Y."/>
            <person name="Itoh H."/>
            <person name="Senoo K."/>
        </authorList>
    </citation>
    <scope>NUCLEOTIDE SEQUENCE [LARGE SCALE GENOMIC DNA]</scope>
    <source>
        <strain evidence="3 4">JCM 17780</strain>
    </source>
</reference>
<protein>
    <submittedName>
        <fullName evidence="3">NAD-glutamate dehydrogenase</fullName>
    </submittedName>
</protein>
<dbReference type="RefSeq" id="WP_214174281.1">
    <property type="nucleotide sequence ID" value="NZ_JAHCVK010000001.1"/>
</dbReference>
<sequence>MSEPTTDGKGGVSGKTENRRWLREQMTPYFFITMKDEPEALGILERELGSLRGNRRLILADRDKAQILAVRNYPGSLYETLTLREVQEREISFAMFVHSEGALPGLPESLEIQRFEFDRKSNEEINAGRDITVPPAVRAKVRKELRRNYPGFDMGDFDRLLRLIWLNHERYVRVAPPVRIAQVLNLFQKGNQGGGLFLDVEPIAAGNESRVHFAVGNPPQKDFLIQIMEIFKRLELGVNRAYCLIISNGVHPYFLGTFYVRSQGDEPLGCGSKPYIRLRQELATTQILATRSYTYRELVVNGLMSGEDASLVNAFIAFCHSNLAHNQPDRFGLDDVQGAFHSHPEMGLQLIRLFRVRFDPAVANRDELYPNVLAETAREVEGYNTGHRHLDEVRRTIFRCGLTFIRHIMKTNFFVPEKQALAFRLDPAYLTDLGTDFTADLPPATPFRVTFFFSRYGFGYHIGFSDIARGGWRTVIARSPDDFTTNAATLFRENFVLAHTQHFKNKDIYEGGSKLVMLLDASDLMRARERELEIWRLYKLQYGITNAFLDIFVTDNGVARNPAVVDYYREDEPIELGPDENMHDGMIEAIARLSQRRGYMLGIGIMSSKRVGINHKEYGVTSTGVVTFAEITMEERGIDIRRDPFSVKFTGGPNGDVAGNAMRIMLERCPKMKITLILDGTAAVADPQGADHEELRRILLARDLDAFDPATLSPGGSMLFRTGSRKEGLRELYRKVSRGPAGLHEEWISIDEFSREYGELPFTVPADIFIPAGGRPETIDEGNWERFILPDGTPSARVIVEGANSFITPAARIELQKKGIIIMRDASANKCGVISSSYEIIANLLLSEEEFMAEKERYVRDVLEILEKRARDEARLILKRHREQSGLLFTDISNALSTEINSNYTRLFRFFQERPELCRQPLYRRAILSHLPRMLREEPRYRRRLTRLPPKYLSAILAAEIGSSMVYKGDRETEFEDAIRLHLTRTFPTE</sequence>
<dbReference type="Gene3D" id="3.40.50.720">
    <property type="entry name" value="NAD(P)-binding Rossmann-like Domain"/>
    <property type="match status" value="1"/>
</dbReference>
<evidence type="ECO:0000313" key="4">
    <source>
        <dbReference type="Proteomes" id="UP000756860"/>
    </source>
</evidence>
<dbReference type="EMBL" id="JAHCVK010000001">
    <property type="protein sequence ID" value="MBT0652329.1"/>
    <property type="molecule type" value="Genomic_DNA"/>
</dbReference>
<organism evidence="3 4">
    <name type="scientific">Geomobilimonas luticola</name>
    <dbReference type="NCBI Taxonomy" id="1114878"/>
    <lineage>
        <taxon>Bacteria</taxon>
        <taxon>Pseudomonadati</taxon>
        <taxon>Thermodesulfobacteriota</taxon>
        <taxon>Desulfuromonadia</taxon>
        <taxon>Geobacterales</taxon>
        <taxon>Geobacteraceae</taxon>
        <taxon>Geomobilimonas</taxon>
    </lineage>
</organism>
<keyword evidence="1" id="KW-0560">Oxidoreductase</keyword>
<dbReference type="PANTHER" id="PTHR11606:SF39">
    <property type="entry name" value="GLUTAMATE_PHENYLALANINE_LEUCINE_VALINE_L-TRYPTOPHAN DEHYDROGENASE C-TERMINAL DOMAIN-CONTAINING PROTEIN"/>
    <property type="match status" value="1"/>
</dbReference>
<gene>
    <name evidence="3" type="ORF">KI810_04620</name>
</gene>
<dbReference type="Pfam" id="PF00208">
    <property type="entry name" value="ELFV_dehydrog"/>
    <property type="match status" value="1"/>
</dbReference>
<dbReference type="InterPro" id="IPR006096">
    <property type="entry name" value="Glu/Leu/Phe/Val/Trp_DH_C"/>
</dbReference>
<keyword evidence="4" id="KW-1185">Reference proteome</keyword>
<dbReference type="SMART" id="SM00839">
    <property type="entry name" value="ELFV_dehydrog"/>
    <property type="match status" value="1"/>
</dbReference>
<dbReference type="PANTHER" id="PTHR11606">
    <property type="entry name" value="GLUTAMATE DEHYDROGENASE"/>
    <property type="match status" value="1"/>
</dbReference>
<proteinExistence type="predicted"/>
<accession>A0ABS5SAC4</accession>
<dbReference type="Proteomes" id="UP000756860">
    <property type="component" value="Unassembled WGS sequence"/>
</dbReference>
<dbReference type="SUPFAM" id="SSF51735">
    <property type="entry name" value="NAD(P)-binding Rossmann-fold domains"/>
    <property type="match status" value="1"/>
</dbReference>